<dbReference type="InterPro" id="IPR036942">
    <property type="entry name" value="Beta-barrel_TonB_sf"/>
</dbReference>
<accession>X0XKP4</accession>
<organism evidence="4">
    <name type="scientific">marine sediment metagenome</name>
    <dbReference type="NCBI Taxonomy" id="412755"/>
    <lineage>
        <taxon>unclassified sequences</taxon>
        <taxon>metagenomes</taxon>
        <taxon>ecological metagenomes</taxon>
    </lineage>
</organism>
<protein>
    <submittedName>
        <fullName evidence="4">Uncharacterized protein</fullName>
    </submittedName>
</protein>
<comment type="subcellular location">
    <subcellularLocation>
        <location evidence="1">Cell outer membrane</location>
    </subcellularLocation>
</comment>
<dbReference type="SUPFAM" id="SSF56935">
    <property type="entry name" value="Porins"/>
    <property type="match status" value="1"/>
</dbReference>
<evidence type="ECO:0000256" key="2">
    <source>
        <dbReference type="ARBA" id="ARBA00023136"/>
    </source>
</evidence>
<reference evidence="4" key="1">
    <citation type="journal article" date="2014" name="Front. Microbiol.">
        <title>High frequency of phylogenetically diverse reductive dehalogenase-homologous genes in deep subseafloor sedimentary metagenomes.</title>
        <authorList>
            <person name="Kawai M."/>
            <person name="Futagami T."/>
            <person name="Toyoda A."/>
            <person name="Takaki Y."/>
            <person name="Nishi S."/>
            <person name="Hori S."/>
            <person name="Arai W."/>
            <person name="Tsubouchi T."/>
            <person name="Morono Y."/>
            <person name="Uchiyama I."/>
            <person name="Ito T."/>
            <person name="Fujiyama A."/>
            <person name="Inagaki F."/>
            <person name="Takami H."/>
        </authorList>
    </citation>
    <scope>NUCLEOTIDE SEQUENCE</scope>
    <source>
        <strain evidence="4">Expedition CK06-06</strain>
    </source>
</reference>
<evidence type="ECO:0000256" key="3">
    <source>
        <dbReference type="ARBA" id="ARBA00023237"/>
    </source>
</evidence>
<dbReference type="GO" id="GO:0009279">
    <property type="term" value="C:cell outer membrane"/>
    <property type="evidence" value="ECO:0007669"/>
    <property type="project" value="UniProtKB-SubCell"/>
</dbReference>
<keyword evidence="3" id="KW-0998">Cell outer membrane</keyword>
<comment type="caution">
    <text evidence="4">The sequence shown here is derived from an EMBL/GenBank/DDBJ whole genome shotgun (WGS) entry which is preliminary data.</text>
</comment>
<dbReference type="Gene3D" id="2.40.170.20">
    <property type="entry name" value="TonB-dependent receptor, beta-barrel domain"/>
    <property type="match status" value="1"/>
</dbReference>
<proteinExistence type="predicted"/>
<dbReference type="AlphaFoldDB" id="X0XKP4"/>
<name>X0XKP4_9ZZZZ</name>
<sequence length="78" mass="8582">PKLPGYAVVNLHGSYQIDRTWQVYGRIDNLLNNHYATFGTFFDIGQLPNFTTGGAFTDARSVSPARPQAAYVGVKATF</sequence>
<gene>
    <name evidence="4" type="ORF">S01H1_78152</name>
</gene>
<evidence type="ECO:0000313" key="4">
    <source>
        <dbReference type="EMBL" id="GAG43740.1"/>
    </source>
</evidence>
<dbReference type="EMBL" id="BARS01052579">
    <property type="protein sequence ID" value="GAG43740.1"/>
    <property type="molecule type" value="Genomic_DNA"/>
</dbReference>
<feature type="non-terminal residue" evidence="4">
    <location>
        <position position="1"/>
    </location>
</feature>
<keyword evidence="2" id="KW-0472">Membrane</keyword>
<evidence type="ECO:0000256" key="1">
    <source>
        <dbReference type="ARBA" id="ARBA00004442"/>
    </source>
</evidence>